<dbReference type="GO" id="GO:0005283">
    <property type="term" value="F:amino acid:sodium symporter activity"/>
    <property type="evidence" value="ECO:0007669"/>
    <property type="project" value="InterPro"/>
</dbReference>
<dbReference type="AlphaFoldDB" id="A0A926EY34"/>
<dbReference type="InterPro" id="IPR001463">
    <property type="entry name" value="Na/Ala_symport"/>
</dbReference>
<evidence type="ECO:0000256" key="9">
    <source>
        <dbReference type="RuleBase" id="RU363064"/>
    </source>
</evidence>
<comment type="caution">
    <text evidence="10">The sequence shown here is derived from an EMBL/GenBank/DDBJ whole genome shotgun (WGS) entry which is preliminary data.</text>
</comment>
<keyword evidence="8 9" id="KW-0472">Membrane</keyword>
<dbReference type="GO" id="GO:0005886">
    <property type="term" value="C:plasma membrane"/>
    <property type="evidence" value="ECO:0007669"/>
    <property type="project" value="UniProtKB-SubCell"/>
</dbReference>
<feature type="transmembrane region" description="Helical" evidence="9">
    <location>
        <begin position="218"/>
        <end position="237"/>
    </location>
</feature>
<evidence type="ECO:0000313" key="10">
    <source>
        <dbReference type="EMBL" id="MBC8589686.1"/>
    </source>
</evidence>
<comment type="similarity">
    <text evidence="2 9">Belongs to the alanine or glycine:cation symporter (AGCS) (TC 2.A.25) family.</text>
</comment>
<feature type="transmembrane region" description="Helical" evidence="9">
    <location>
        <begin position="185"/>
        <end position="206"/>
    </location>
</feature>
<keyword evidence="4 9" id="KW-1003">Cell membrane</keyword>
<dbReference type="PRINTS" id="PR00175">
    <property type="entry name" value="NAALASMPORT"/>
</dbReference>
<dbReference type="FunFam" id="1.20.1740.10:FF:000004">
    <property type="entry name" value="Sodium:alanine symporter family protein"/>
    <property type="match status" value="1"/>
</dbReference>
<reference evidence="10 11" key="1">
    <citation type="submission" date="2020-08" db="EMBL/GenBank/DDBJ databases">
        <title>Genome public.</title>
        <authorList>
            <person name="Liu C."/>
            <person name="Sun Q."/>
        </authorList>
    </citation>
    <scope>NUCLEOTIDE SEQUENCE [LARGE SCALE GENOMIC DNA]</scope>
    <source>
        <strain evidence="10 11">NSJ-26</strain>
    </source>
</reference>
<dbReference type="PANTHER" id="PTHR30330">
    <property type="entry name" value="AGSS FAMILY TRANSPORTER, SODIUM-ALANINE"/>
    <property type="match status" value="1"/>
</dbReference>
<dbReference type="PANTHER" id="PTHR30330:SF14">
    <property type="entry name" value="SODIUM_AMINO ACID (ALANINE) SYMPORTER"/>
    <property type="match status" value="1"/>
</dbReference>
<feature type="transmembrane region" description="Helical" evidence="9">
    <location>
        <begin position="421"/>
        <end position="441"/>
    </location>
</feature>
<gene>
    <name evidence="10" type="ORF">H8689_00820</name>
</gene>
<keyword evidence="5 9" id="KW-0812">Transmembrane</keyword>
<dbReference type="NCBIfam" id="TIGR00835">
    <property type="entry name" value="agcS"/>
    <property type="match status" value="1"/>
</dbReference>
<proteinExistence type="inferred from homology"/>
<keyword evidence="3 9" id="KW-0813">Transport</keyword>
<feature type="transmembrane region" description="Helical" evidence="9">
    <location>
        <begin position="397"/>
        <end position="415"/>
    </location>
</feature>
<sequence>MKENVVGYLEKVVNTVNGLLWDKVLIFALLGTGIYYTIRLGFPQISKIKPGFKQAFGGVFSNRDKADRDGMSSFQALATSIAAQVGTGNIAGVATALAAGGPGAIFWMWASAILGMATIFGEAVLAQKYVERVDGEVTGGPSYYLSKGVKSKFLAAFFSVSIIFALGFVGNMVQSNSISVAVNEAFGINKIIIGIFIAICAALILIGGITRIASFTELVVPFMAVLYIIGSIIILGKNSSQIIPSFKDIFTMAFTTKAAVGGAVGVSVKQAVKLGISRGLFSNEAGMGSTPHAHAIAKVDHPAQQGMVAMVGVIIDTVIVCTATAMINLVTGVHTSGLTGAAMTQKAFEIGLGRTGVIFIAISLSFFAFTTIIGWYFFGEANIKYLFGQKGVNTYRVLVLLFIILGSVLKVQLVWDMADMFNGIMVIPNLIGLIILAPQAVEILKDYDSNIIKTYK</sequence>
<evidence type="ECO:0000256" key="4">
    <source>
        <dbReference type="ARBA" id="ARBA00022475"/>
    </source>
</evidence>
<feature type="transmembrane region" description="Helical" evidence="9">
    <location>
        <begin position="153"/>
        <end position="173"/>
    </location>
</feature>
<feature type="transmembrane region" description="Helical" evidence="9">
    <location>
        <begin position="308"/>
        <end position="331"/>
    </location>
</feature>
<dbReference type="Gene3D" id="1.20.1740.10">
    <property type="entry name" value="Amino acid/polyamine transporter I"/>
    <property type="match status" value="1"/>
</dbReference>
<accession>A0A926EY34</accession>
<evidence type="ECO:0000256" key="7">
    <source>
        <dbReference type="ARBA" id="ARBA00022989"/>
    </source>
</evidence>
<feature type="transmembrane region" description="Helical" evidence="9">
    <location>
        <begin position="104"/>
        <end position="125"/>
    </location>
</feature>
<keyword evidence="11" id="KW-1185">Reference proteome</keyword>
<evidence type="ECO:0000256" key="3">
    <source>
        <dbReference type="ARBA" id="ARBA00022448"/>
    </source>
</evidence>
<keyword evidence="7 9" id="KW-1133">Transmembrane helix</keyword>
<keyword evidence="6 9" id="KW-0769">Symport</keyword>
<feature type="transmembrane region" description="Helical" evidence="9">
    <location>
        <begin position="351"/>
        <end position="377"/>
    </location>
</feature>
<feature type="transmembrane region" description="Helical" evidence="9">
    <location>
        <begin position="76"/>
        <end position="98"/>
    </location>
</feature>
<evidence type="ECO:0000313" key="11">
    <source>
        <dbReference type="Proteomes" id="UP000601522"/>
    </source>
</evidence>
<dbReference type="EMBL" id="JACRTK010000001">
    <property type="protein sequence ID" value="MBC8589686.1"/>
    <property type="molecule type" value="Genomic_DNA"/>
</dbReference>
<evidence type="ECO:0000256" key="8">
    <source>
        <dbReference type="ARBA" id="ARBA00023136"/>
    </source>
</evidence>
<comment type="subcellular location">
    <subcellularLocation>
        <location evidence="1 9">Cell membrane</location>
        <topology evidence="1 9">Multi-pass membrane protein</topology>
    </subcellularLocation>
</comment>
<evidence type="ECO:0000256" key="5">
    <source>
        <dbReference type="ARBA" id="ARBA00022692"/>
    </source>
</evidence>
<dbReference type="RefSeq" id="WP_249322505.1">
    <property type="nucleotide sequence ID" value="NZ_JACRTK010000001.1"/>
</dbReference>
<protein>
    <submittedName>
        <fullName evidence="10">Sodium:alanine symporter family protein</fullName>
    </submittedName>
</protein>
<feature type="transmembrane region" description="Helical" evidence="9">
    <location>
        <begin position="20"/>
        <end position="38"/>
    </location>
</feature>
<name>A0A926EY34_9FIRM</name>
<dbReference type="Pfam" id="PF01235">
    <property type="entry name" value="Na_Ala_symp"/>
    <property type="match status" value="1"/>
</dbReference>
<feature type="transmembrane region" description="Helical" evidence="9">
    <location>
        <begin position="249"/>
        <end position="268"/>
    </location>
</feature>
<dbReference type="Proteomes" id="UP000601522">
    <property type="component" value="Unassembled WGS sequence"/>
</dbReference>
<evidence type="ECO:0000256" key="6">
    <source>
        <dbReference type="ARBA" id="ARBA00022847"/>
    </source>
</evidence>
<organism evidence="10 11">
    <name type="scientific">Wansuia hejianensis</name>
    <dbReference type="NCBI Taxonomy" id="2763667"/>
    <lineage>
        <taxon>Bacteria</taxon>
        <taxon>Bacillati</taxon>
        <taxon>Bacillota</taxon>
        <taxon>Clostridia</taxon>
        <taxon>Lachnospirales</taxon>
        <taxon>Lachnospiraceae</taxon>
        <taxon>Wansuia</taxon>
    </lineage>
</organism>
<evidence type="ECO:0000256" key="1">
    <source>
        <dbReference type="ARBA" id="ARBA00004651"/>
    </source>
</evidence>
<evidence type="ECO:0000256" key="2">
    <source>
        <dbReference type="ARBA" id="ARBA00009261"/>
    </source>
</evidence>